<evidence type="ECO:0000313" key="1">
    <source>
        <dbReference type="EMBL" id="CAK5125360.1"/>
    </source>
</evidence>
<comment type="caution">
    <text evidence="1">The sequence shown here is derived from an EMBL/GenBank/DDBJ whole genome shotgun (WGS) entry which is preliminary data.</text>
</comment>
<name>A0ACB1B623_MELEN</name>
<evidence type="ECO:0000313" key="2">
    <source>
        <dbReference type="Proteomes" id="UP001497535"/>
    </source>
</evidence>
<dbReference type="Proteomes" id="UP001497535">
    <property type="component" value="Unassembled WGS sequence"/>
</dbReference>
<dbReference type="EMBL" id="CAVMJV010000211">
    <property type="protein sequence ID" value="CAK5125360.1"/>
    <property type="molecule type" value="Genomic_DNA"/>
</dbReference>
<organism evidence="1 2">
    <name type="scientific">Meloidogyne enterolobii</name>
    <name type="common">Root-knot nematode worm</name>
    <name type="synonym">Meloidogyne mayaguensis</name>
    <dbReference type="NCBI Taxonomy" id="390850"/>
    <lineage>
        <taxon>Eukaryota</taxon>
        <taxon>Metazoa</taxon>
        <taxon>Ecdysozoa</taxon>
        <taxon>Nematoda</taxon>
        <taxon>Chromadorea</taxon>
        <taxon>Rhabditida</taxon>
        <taxon>Tylenchina</taxon>
        <taxon>Tylenchomorpha</taxon>
        <taxon>Tylenchoidea</taxon>
        <taxon>Meloidogynidae</taxon>
        <taxon>Meloidogyninae</taxon>
        <taxon>Meloidogyne</taxon>
    </lineage>
</organism>
<reference evidence="1" key="1">
    <citation type="submission" date="2023-11" db="EMBL/GenBank/DDBJ databases">
        <authorList>
            <person name="Poullet M."/>
        </authorList>
    </citation>
    <scope>NUCLEOTIDE SEQUENCE</scope>
    <source>
        <strain evidence="1">E1834</strain>
    </source>
</reference>
<sequence length="167" mass="19116">MDFKPQNMVYVSVDTNKNQKEQRLKAVDVSRETSYVQEEKHLKAIDFGGSMLLNPTMWNNKSSAKSNISNLTKFARSFSLPANFDGKTNLAKSQSNNKTNIVEKMIGTRRYLPPELDTNFRIEQAKLLPSQSNSKTRNVFLEIIFPIIYLKSCRHQHQPNLTFGCLA</sequence>
<accession>A0ACB1B623</accession>
<protein>
    <submittedName>
        <fullName evidence="1">Uncharacterized protein</fullName>
    </submittedName>
</protein>
<gene>
    <name evidence="1" type="ORF">MENTE1834_LOCUS48035</name>
</gene>
<keyword evidence="2" id="KW-1185">Reference proteome</keyword>
<proteinExistence type="predicted"/>